<dbReference type="Gene3D" id="3.30.160.60">
    <property type="entry name" value="Classic Zinc Finger"/>
    <property type="match status" value="1"/>
</dbReference>
<dbReference type="GO" id="GO:0008270">
    <property type="term" value="F:zinc ion binding"/>
    <property type="evidence" value="ECO:0007669"/>
    <property type="project" value="UniProtKB-KW"/>
</dbReference>
<dbReference type="PROSITE" id="PS50157">
    <property type="entry name" value="ZINC_FINGER_C2H2_2"/>
    <property type="match status" value="1"/>
</dbReference>
<dbReference type="InterPro" id="IPR013087">
    <property type="entry name" value="Znf_C2H2_type"/>
</dbReference>
<dbReference type="STRING" id="454130.A0A0U5G858"/>
<evidence type="ECO:0000313" key="4">
    <source>
        <dbReference type="EMBL" id="CEL08209.1"/>
    </source>
</evidence>
<keyword evidence="1" id="KW-0863">Zinc-finger</keyword>
<keyword evidence="1" id="KW-0479">Metal-binding</keyword>
<reference evidence="5" key="1">
    <citation type="journal article" date="2016" name="Genome Announc.">
        <title>Draft genome sequences of fungus Aspergillus calidoustus.</title>
        <authorList>
            <person name="Horn F."/>
            <person name="Linde J."/>
            <person name="Mattern D.J."/>
            <person name="Walther G."/>
            <person name="Guthke R."/>
            <person name="Scherlach K."/>
            <person name="Martin K."/>
            <person name="Brakhage A.A."/>
            <person name="Petzke L."/>
            <person name="Valiante V."/>
        </authorList>
    </citation>
    <scope>NUCLEOTIDE SEQUENCE [LARGE SCALE GENOMIC DNA]</scope>
    <source>
        <strain evidence="5">SF006504</strain>
    </source>
</reference>
<dbReference type="OrthoDB" id="2687452at2759"/>
<gene>
    <name evidence="4" type="ORF">ASPCAL11360</name>
</gene>
<keyword evidence="5" id="KW-1185">Reference proteome</keyword>
<organism evidence="4 5">
    <name type="scientific">Aspergillus calidoustus</name>
    <dbReference type="NCBI Taxonomy" id="454130"/>
    <lineage>
        <taxon>Eukaryota</taxon>
        <taxon>Fungi</taxon>
        <taxon>Dikarya</taxon>
        <taxon>Ascomycota</taxon>
        <taxon>Pezizomycotina</taxon>
        <taxon>Eurotiomycetes</taxon>
        <taxon>Eurotiomycetidae</taxon>
        <taxon>Eurotiales</taxon>
        <taxon>Aspergillaceae</taxon>
        <taxon>Aspergillus</taxon>
        <taxon>Aspergillus subgen. Nidulantes</taxon>
    </lineage>
</organism>
<dbReference type="InterPro" id="IPR036236">
    <property type="entry name" value="Znf_C2H2_sf"/>
</dbReference>
<dbReference type="SMART" id="SM00355">
    <property type="entry name" value="ZnF_C2H2"/>
    <property type="match status" value="2"/>
</dbReference>
<keyword evidence="1" id="KW-0862">Zinc</keyword>
<accession>A0A0U5G858</accession>
<protein>
    <recommendedName>
        <fullName evidence="3">C2H2-type domain-containing protein</fullName>
    </recommendedName>
</protein>
<evidence type="ECO:0000313" key="5">
    <source>
        <dbReference type="Proteomes" id="UP000054771"/>
    </source>
</evidence>
<evidence type="ECO:0000256" key="1">
    <source>
        <dbReference type="PROSITE-ProRule" id="PRU00042"/>
    </source>
</evidence>
<dbReference type="SUPFAM" id="SSF57667">
    <property type="entry name" value="beta-beta-alpha zinc fingers"/>
    <property type="match status" value="1"/>
</dbReference>
<sequence>MQNSIEDHEDAGCDVAEAAARPPSWMSYSGYSLDPWYQYPDAGNTNEWYSAASASAERNATLSGTTHLDYHTTPQDRLRRADPSPLYYSHLDTHGQSAAVASTAAGSAYTTTPLQRDVSYQADSTLTLSPTSALPSAPPISEGTPVAAYGGYPRGQRPVNTRSDSRTFPSRRTRPSTIQPRQPREDDSSYPPSQYLHAPGHTLLAPSPATSPVPTQIASPSLTAIHSPTLSSLATQTPFTPKRCGWVGCESDTLFTTESGLMRHLRTIHVSREAYPCVEVGCPMKFGRNDHLVAHQKRRHGV</sequence>
<dbReference type="AlphaFoldDB" id="A0A0U5G858"/>
<feature type="region of interest" description="Disordered" evidence="2">
    <location>
        <begin position="128"/>
        <end position="214"/>
    </location>
</feature>
<name>A0A0U5G858_ASPCI</name>
<evidence type="ECO:0000259" key="3">
    <source>
        <dbReference type="PROSITE" id="PS50157"/>
    </source>
</evidence>
<feature type="domain" description="C2H2-type" evidence="3">
    <location>
        <begin position="275"/>
        <end position="302"/>
    </location>
</feature>
<dbReference type="EMBL" id="CDMC01000010">
    <property type="protein sequence ID" value="CEL08209.1"/>
    <property type="molecule type" value="Genomic_DNA"/>
</dbReference>
<proteinExistence type="predicted"/>
<dbReference type="PROSITE" id="PS00028">
    <property type="entry name" value="ZINC_FINGER_C2H2_1"/>
    <property type="match status" value="1"/>
</dbReference>
<evidence type="ECO:0000256" key="2">
    <source>
        <dbReference type="SAM" id="MobiDB-lite"/>
    </source>
</evidence>
<dbReference type="Proteomes" id="UP000054771">
    <property type="component" value="Unassembled WGS sequence"/>
</dbReference>